<proteinExistence type="predicted"/>
<gene>
    <name evidence="1" type="ORF">EVAR_54494_1</name>
</gene>
<dbReference type="Proteomes" id="UP000299102">
    <property type="component" value="Unassembled WGS sequence"/>
</dbReference>
<keyword evidence="2" id="KW-1185">Reference proteome</keyword>
<dbReference type="EMBL" id="BGZK01001248">
    <property type="protein sequence ID" value="GBP75401.1"/>
    <property type="molecule type" value="Genomic_DNA"/>
</dbReference>
<dbReference type="AlphaFoldDB" id="A0A4C1YGA2"/>
<sequence length="153" mass="17094">MLFTYCKRGTKWARVRGRGVIALHLYILRLQFGNGRCRNNELPYNCVGTDNHALDSNSGPALYLAFSISIPISTFNSISRLECSSVPAIGHGSDSDEYATHCAHERLEIGPRLLLFMKNDRRPANPTARTRTDRLAIEAGWPSTGWILDRCDG</sequence>
<protein>
    <submittedName>
        <fullName evidence="1">Uncharacterized protein</fullName>
    </submittedName>
</protein>
<reference evidence="1 2" key="1">
    <citation type="journal article" date="2019" name="Commun. Biol.">
        <title>The bagworm genome reveals a unique fibroin gene that provides high tensile strength.</title>
        <authorList>
            <person name="Kono N."/>
            <person name="Nakamura H."/>
            <person name="Ohtoshi R."/>
            <person name="Tomita M."/>
            <person name="Numata K."/>
            <person name="Arakawa K."/>
        </authorList>
    </citation>
    <scope>NUCLEOTIDE SEQUENCE [LARGE SCALE GENOMIC DNA]</scope>
</reference>
<organism evidence="1 2">
    <name type="scientific">Eumeta variegata</name>
    <name type="common">Bagworm moth</name>
    <name type="synonym">Eumeta japonica</name>
    <dbReference type="NCBI Taxonomy" id="151549"/>
    <lineage>
        <taxon>Eukaryota</taxon>
        <taxon>Metazoa</taxon>
        <taxon>Ecdysozoa</taxon>
        <taxon>Arthropoda</taxon>
        <taxon>Hexapoda</taxon>
        <taxon>Insecta</taxon>
        <taxon>Pterygota</taxon>
        <taxon>Neoptera</taxon>
        <taxon>Endopterygota</taxon>
        <taxon>Lepidoptera</taxon>
        <taxon>Glossata</taxon>
        <taxon>Ditrysia</taxon>
        <taxon>Tineoidea</taxon>
        <taxon>Psychidae</taxon>
        <taxon>Oiketicinae</taxon>
        <taxon>Eumeta</taxon>
    </lineage>
</organism>
<accession>A0A4C1YGA2</accession>
<evidence type="ECO:0000313" key="2">
    <source>
        <dbReference type="Proteomes" id="UP000299102"/>
    </source>
</evidence>
<evidence type="ECO:0000313" key="1">
    <source>
        <dbReference type="EMBL" id="GBP75401.1"/>
    </source>
</evidence>
<name>A0A4C1YGA2_EUMVA</name>
<comment type="caution">
    <text evidence="1">The sequence shown here is derived from an EMBL/GenBank/DDBJ whole genome shotgun (WGS) entry which is preliminary data.</text>
</comment>